<keyword evidence="3" id="KW-1185">Reference proteome</keyword>
<dbReference type="Proteomes" id="UP000297475">
    <property type="component" value="Unassembled WGS sequence"/>
</dbReference>
<evidence type="ECO:0000256" key="1">
    <source>
        <dbReference type="SAM" id="Phobius"/>
    </source>
</evidence>
<comment type="caution">
    <text evidence="2">The sequence shown here is derived from an EMBL/GenBank/DDBJ whole genome shotgun (WGS) entry which is preliminary data.</text>
</comment>
<dbReference type="AlphaFoldDB" id="A0A4Z0W996"/>
<keyword evidence="1" id="KW-1133">Transmembrane helix</keyword>
<reference evidence="2 3" key="1">
    <citation type="submission" date="2019-04" db="EMBL/GenBank/DDBJ databases">
        <title>Natronospirillum operosus gen. nov., sp. nov., a haloalkaliphilic satellite isolated from decaying biomass of laboratory culture of cyanobacterium Geitlerinema sp. and proposal of Natronospirillaceae fam. nov. and Saccharospirillaceae fam. nov.</title>
        <authorList>
            <person name="Kevbrin V."/>
            <person name="Boltyanskaya Y."/>
            <person name="Koziaeva V."/>
            <person name="Grouzdev D.S."/>
            <person name="Park M."/>
            <person name="Cho J."/>
        </authorList>
    </citation>
    <scope>NUCLEOTIDE SEQUENCE [LARGE SCALE GENOMIC DNA]</scope>
    <source>
        <strain evidence="2 3">G-116</strain>
    </source>
</reference>
<evidence type="ECO:0000313" key="2">
    <source>
        <dbReference type="EMBL" id="TGG90671.1"/>
    </source>
</evidence>
<keyword evidence="1" id="KW-0472">Membrane</keyword>
<feature type="transmembrane region" description="Helical" evidence="1">
    <location>
        <begin position="12"/>
        <end position="41"/>
    </location>
</feature>
<dbReference type="EMBL" id="SRMF01000012">
    <property type="protein sequence ID" value="TGG90671.1"/>
    <property type="molecule type" value="Genomic_DNA"/>
</dbReference>
<name>A0A4Z0W996_9GAMM</name>
<sequence length="188" mass="20374">MRHKLDTWVLSAVIVLQIAGLTIDSLFVVIGLLVGLGYLLLRPSLAQRAAGGDKASDSPPPDAATSLWNDTERALRELDRYPADGVLASESLRLGQVGRRAVERGRSVPADPANAQVRHLLCLAGDALRAFVNAGEPDSELASLRALLDEVAQTLDNNPCSAAAEEQMRIRLRVLQKELEQPENKEHV</sequence>
<dbReference type="RefSeq" id="WP_135484759.1">
    <property type="nucleotide sequence ID" value="NZ_SRMF01000012.1"/>
</dbReference>
<evidence type="ECO:0000313" key="3">
    <source>
        <dbReference type="Proteomes" id="UP000297475"/>
    </source>
</evidence>
<protein>
    <submittedName>
        <fullName evidence="2">Uncharacterized protein</fullName>
    </submittedName>
</protein>
<proteinExistence type="predicted"/>
<organism evidence="2 3">
    <name type="scientific">Natronospirillum operosum</name>
    <dbReference type="NCBI Taxonomy" id="2759953"/>
    <lineage>
        <taxon>Bacteria</taxon>
        <taxon>Pseudomonadati</taxon>
        <taxon>Pseudomonadota</taxon>
        <taxon>Gammaproteobacteria</taxon>
        <taxon>Oceanospirillales</taxon>
        <taxon>Natronospirillaceae</taxon>
        <taxon>Natronospirillum</taxon>
    </lineage>
</organism>
<keyword evidence="1" id="KW-0812">Transmembrane</keyword>
<gene>
    <name evidence="2" type="ORF">E4656_18300</name>
</gene>
<accession>A0A4Z0W996</accession>